<dbReference type="InterPro" id="IPR011625">
    <property type="entry name" value="A2M_N_BRD"/>
</dbReference>
<sequence>MIRSLVCVCLLFAAVLGQQGPAYFISVPNLLKVGTEETVSVNVFNVANPVRVKVYLQDYPDRKTTFSEAEVDVNQDEPSLVTVRVNPDNLPESRATKRYVYVVAKSDDPQLTFQKEAQVLLSYQQGYVFVQTDKPIYTPNQKVKMRIMPLDQDMTPASQPVKLEILNPQGIIVERKTFPGSATGFIAETFDFPAFPLFGNWTAIAHYGPEMQLNVSTQFEVKEYVLPTYGVRIIPSNPYILPQDDVISGEVEALYTYGKGVDGFLDVKFGIIDLEGNRQLFAQLQTEVNGGFGFYEIDTQRIKDLDLWFPEGSRLYLEAAVTEEAGGLREMAVLTSVRFETSPFRIGYDLTATHFKPGLPFLVKLTLTYPDTKPAQDIPVRVSATAIIPGQDPIVILGRNNEHNSDTTNQYGQASFTVDVPPGTQTLTVTAKTEQVGLPVAHQAQENFEATPYQSPSGSYLLVRVLQRGPVPVDEAIDVEAVVTKQNDIQSYNYMVVTRGQVTLQGKIVRQGGVLKTITFRTSAVMAPISRLIVYYINLQGEVVADSTLLEIENVCRNKVMVSSTEDVEPQEQANIEVNADPNSLVGLLAVDQAVYLLNNYNRLTSQKMFQAMAKYDQGCGPGGGQDSANVFKDAGVTVLTNTQLSPAVRSNAGCGGQSRRKRDLQNSLEAKVMEFNETLQPCCMDGQQWDPLGRSCLQRAKLNSTSQDECYFAFLTCCNHARSLRRLGRGRGRMGGGGGLLDIDIDEDESQLVARTEFPETWIFEDVQVDDRGQAVVPVTVPGSITTWVIQAVGISTANGMCVAKPFRMKSFKKFFIHLQLPYSIIRGEQVAIRATIFNYDQQDLRVNVYMQGVEGVCSGARAGERSERKTLFIKGNDAASVLFPIIPLEVGTFPIRVVAFSTAAGGDIIEKSLQVIPEGVERRLVRSIFVDPKGRARDRKREGEEEVALPTEHDVDPDNGLQFDVVDVRLPPETIEGSEQCAVSIMGDIMGPTITTTIGGLGTLLRLPTGCGEQTMIKLAPNVYVLSYLHCTDQITKDVEEKAYDFIRQGYNKQLSHRRPEGCFSVWGQNNRYPCSTWLTAFVNKVFCQAKKFVTSIDEEAVCKATEWLLSTQREDGAFKEVYKVHHREMTGGVQGDASMTAFVLISLLENCECPIAERSIAIERATLFLERQLEQLKRPYVIAIVTYALHLADSPLKGAANEKLRSIAKYDEGTNSRYWEADASSIADGQQPYWYTRKPSAIAVETTAYALLTQMHIGDIQYSNPIVVWLTQQRNSAGGFVSTQDTVVALQALSSYCGSTKVDPTQFTCQMTSDNDLDYNEEIHVDKDNALINQEKTAPVGGKLFLSTSGTGIGQMQVEVRYHTPDVHRERCLFEVVVTTEEAEGPVEPDEEPEEGQEGDEDYPDYDGELDARERSAFSSRSRIGGLLSSGRSRSRIARQAEDDQSQHFYLVRVCTSYRGQRGASNMAIMDIGMFSGFEPVKQDLEQLLNRAGKKAVQRYETTNRAVLLYFDEITSEEICVSIRMKRVMLVGAVQPVPVSVYDYYQPDEACTTFYHPGQGSPLLATLCDGSQCVCAEGKCPKETSPKKLRELTQRDLEEKACNDLDYAFRVIVMEVRQEGSFDRISMIVESPIKKGLDDVFDGEERVFWKRKTCSGLQLVEGTTYLLMGKDGTKYTDEQGFDSFRYVITEQSFVAEWPTGAKAERKKFKRVADKFQQLADKIFLQGCTT</sequence>
<dbReference type="CDD" id="cd00017">
    <property type="entry name" value="ANATO"/>
    <property type="match status" value="1"/>
</dbReference>
<dbReference type="InterPro" id="IPR018933">
    <property type="entry name" value="Netrin_module_non-TIMP"/>
</dbReference>
<dbReference type="SUPFAM" id="SSF50242">
    <property type="entry name" value="TIMP-like"/>
    <property type="match status" value="1"/>
</dbReference>
<dbReference type="Gene3D" id="2.60.120.1540">
    <property type="match status" value="1"/>
</dbReference>
<keyword evidence="6" id="KW-0732">Signal</keyword>
<dbReference type="Pfam" id="PF07678">
    <property type="entry name" value="TED_complement"/>
    <property type="match status" value="1"/>
</dbReference>
<dbReference type="Pfam" id="PF17789">
    <property type="entry name" value="MG4"/>
    <property type="match status" value="1"/>
</dbReference>
<dbReference type="InterPro" id="IPR041425">
    <property type="entry name" value="C3/4/5_MG1"/>
</dbReference>
<dbReference type="FunFam" id="2.60.40.10:FF:000155">
    <property type="entry name" value="complement C3 isoform X1"/>
    <property type="match status" value="1"/>
</dbReference>
<dbReference type="SMART" id="SM01360">
    <property type="entry name" value="A2M"/>
    <property type="match status" value="1"/>
</dbReference>
<dbReference type="SUPFAM" id="SSF49410">
    <property type="entry name" value="Alpha-macroglobulin receptor domain"/>
    <property type="match status" value="1"/>
</dbReference>
<dbReference type="Pfam" id="PF17790">
    <property type="entry name" value="MG1"/>
    <property type="match status" value="1"/>
</dbReference>
<dbReference type="InterPro" id="IPR001134">
    <property type="entry name" value="Netrin_domain"/>
</dbReference>
<dbReference type="InterPro" id="IPR009048">
    <property type="entry name" value="A-macroglobulin_rcpt-bd"/>
</dbReference>
<evidence type="ECO:0000256" key="5">
    <source>
        <dbReference type="SAM" id="MobiDB-lite"/>
    </source>
</evidence>
<dbReference type="CDD" id="cd02896">
    <property type="entry name" value="complement_C3_C4_C5"/>
    <property type="match status" value="1"/>
</dbReference>
<evidence type="ECO:0000256" key="2">
    <source>
        <dbReference type="ARBA" id="ARBA00022525"/>
    </source>
</evidence>
<dbReference type="EMBL" id="AB050668">
    <property type="protein sequence ID" value="BAB47146.1"/>
    <property type="molecule type" value="mRNA"/>
</dbReference>
<feature type="domain" description="NTR" evidence="8">
    <location>
        <begin position="1583"/>
        <end position="1730"/>
    </location>
</feature>
<dbReference type="SMART" id="SM00643">
    <property type="entry name" value="C345C"/>
    <property type="match status" value="1"/>
</dbReference>
<feature type="domain" description="Anaphylatoxin-like" evidence="7">
    <location>
        <begin position="683"/>
        <end position="719"/>
    </location>
</feature>
<dbReference type="InterPro" id="IPR036595">
    <property type="entry name" value="A-macroglobulin_rcpt-bd_sf"/>
</dbReference>
<dbReference type="InterPro" id="IPR047565">
    <property type="entry name" value="Alpha-macroglob_thiol-ester_cl"/>
</dbReference>
<dbReference type="SUPFAM" id="SSF48239">
    <property type="entry name" value="Terpenoid cyclases/Protein prenyltransferases"/>
    <property type="match status" value="1"/>
</dbReference>
<dbReference type="SMART" id="SM01419">
    <property type="entry name" value="Thiol-ester_cl"/>
    <property type="match status" value="1"/>
</dbReference>
<dbReference type="InterPro" id="IPR002890">
    <property type="entry name" value="MG2"/>
</dbReference>
<feature type="signal peptide" evidence="6">
    <location>
        <begin position="1"/>
        <end position="17"/>
    </location>
</feature>
<dbReference type="Pfam" id="PF07677">
    <property type="entry name" value="A2M_recep"/>
    <property type="match status" value="1"/>
</dbReference>
<keyword evidence="2" id="KW-0964">Secreted</keyword>
<name>Q969A4_BRABE</name>
<evidence type="ECO:0000256" key="3">
    <source>
        <dbReference type="ARBA" id="ARBA00022966"/>
    </source>
</evidence>
<dbReference type="SUPFAM" id="SSF47686">
    <property type="entry name" value="Anaphylotoxins (complement system)"/>
    <property type="match status" value="1"/>
</dbReference>
<dbReference type="PROSITE" id="PS50189">
    <property type="entry name" value="NTR"/>
    <property type="match status" value="1"/>
</dbReference>
<comment type="subcellular location">
    <subcellularLocation>
        <location evidence="1">Secreted</location>
    </subcellularLocation>
</comment>
<dbReference type="InterPro" id="IPR001599">
    <property type="entry name" value="Macroglobln_a2"/>
</dbReference>
<dbReference type="Pfam" id="PF07703">
    <property type="entry name" value="A2M_BRD"/>
    <property type="match status" value="1"/>
</dbReference>
<dbReference type="Gene3D" id="2.60.40.10">
    <property type="entry name" value="Immunoglobulins"/>
    <property type="match status" value="2"/>
</dbReference>
<dbReference type="GO" id="GO:0004866">
    <property type="term" value="F:endopeptidase inhibitor activity"/>
    <property type="evidence" value="ECO:0007669"/>
    <property type="project" value="InterPro"/>
</dbReference>
<dbReference type="SMART" id="SM00104">
    <property type="entry name" value="ANATO"/>
    <property type="match status" value="1"/>
</dbReference>
<dbReference type="Pfam" id="PF01821">
    <property type="entry name" value="ANATO"/>
    <property type="match status" value="1"/>
</dbReference>
<accession>Q969A4</accession>
<dbReference type="InterPro" id="IPR008993">
    <property type="entry name" value="TIMP-like_OB-fold"/>
</dbReference>
<feature type="compositionally biased region" description="Acidic residues" evidence="5">
    <location>
        <begin position="1384"/>
        <end position="1411"/>
    </location>
</feature>
<dbReference type="GO" id="GO:0005615">
    <property type="term" value="C:extracellular space"/>
    <property type="evidence" value="ECO:0007669"/>
    <property type="project" value="InterPro"/>
</dbReference>
<dbReference type="Gene3D" id="1.20.91.20">
    <property type="entry name" value="Anaphylotoxins (complement system)"/>
    <property type="match status" value="1"/>
</dbReference>
<gene>
    <name evidence="9" type="primary">AmphiC3</name>
</gene>
<dbReference type="Gene3D" id="1.50.10.20">
    <property type="match status" value="1"/>
</dbReference>
<dbReference type="InterPro" id="IPR018081">
    <property type="entry name" value="Anaphylatoxin_comp_syst"/>
</dbReference>
<dbReference type="InterPro" id="IPR041555">
    <property type="entry name" value="MG3"/>
</dbReference>
<dbReference type="InterPro" id="IPR050473">
    <property type="entry name" value="A2M/Complement_sys"/>
</dbReference>
<dbReference type="SMART" id="SM01361">
    <property type="entry name" value="A2M_recep"/>
    <property type="match status" value="1"/>
</dbReference>
<dbReference type="Gene3D" id="2.60.40.1930">
    <property type="match status" value="3"/>
</dbReference>
<dbReference type="InterPro" id="IPR000020">
    <property type="entry name" value="Anaphylatoxin/fibulin"/>
</dbReference>
<dbReference type="InterPro" id="IPR013783">
    <property type="entry name" value="Ig-like_fold"/>
</dbReference>
<keyword evidence="3" id="KW-0882">Thioester bond</keyword>
<dbReference type="Gene3D" id="2.40.50.120">
    <property type="match status" value="1"/>
</dbReference>
<dbReference type="Gene3D" id="2.60.40.1940">
    <property type="match status" value="1"/>
</dbReference>
<evidence type="ECO:0000256" key="6">
    <source>
        <dbReference type="SAM" id="SignalP"/>
    </source>
</evidence>
<dbReference type="PANTHER" id="PTHR11412:SF166">
    <property type="entry name" value="NTR DOMAIN-CONTAINING PROTEIN"/>
    <property type="match status" value="1"/>
</dbReference>
<feature type="region of interest" description="Disordered" evidence="5">
    <location>
        <begin position="1383"/>
        <end position="1411"/>
    </location>
</feature>
<evidence type="ECO:0000259" key="8">
    <source>
        <dbReference type="PROSITE" id="PS50189"/>
    </source>
</evidence>
<reference evidence="9" key="1">
    <citation type="journal article" date="2002" name="J. Mol. Evol.">
        <title>C6-like and C3-like molecules from the cephalochordate, amphioxus, suggest a cytolytic complement system in invertebrates.</title>
        <authorList>
            <person name="Suzuki M.M."/>
            <person name="Satoh N."/>
            <person name="Nonaka M."/>
        </authorList>
    </citation>
    <scope>NUCLEOTIDE SEQUENCE</scope>
</reference>
<dbReference type="PROSITE" id="PS00477">
    <property type="entry name" value="ALPHA_2_MACROGLOBULIN"/>
    <property type="match status" value="1"/>
</dbReference>
<evidence type="ECO:0000313" key="9">
    <source>
        <dbReference type="EMBL" id="BAB47146.1"/>
    </source>
</evidence>
<proteinExistence type="evidence at transcript level"/>
<keyword evidence="4" id="KW-1015">Disulfide bond</keyword>
<dbReference type="InterPro" id="IPR011626">
    <property type="entry name" value="Alpha-macroglobulin_TED"/>
</dbReference>
<dbReference type="InterPro" id="IPR040839">
    <property type="entry name" value="MG4"/>
</dbReference>
<organism evidence="9">
    <name type="scientific">Branchiostoma belcheri</name>
    <name type="common">Amphioxus</name>
    <dbReference type="NCBI Taxonomy" id="7741"/>
    <lineage>
        <taxon>Eukaryota</taxon>
        <taxon>Metazoa</taxon>
        <taxon>Chordata</taxon>
        <taxon>Cephalochordata</taxon>
        <taxon>Leptocardii</taxon>
        <taxon>Amphioxiformes</taxon>
        <taxon>Branchiostomatidae</taxon>
        <taxon>Branchiostoma</taxon>
    </lineage>
</organism>
<dbReference type="Pfam" id="PF00207">
    <property type="entry name" value="A2M"/>
    <property type="match status" value="1"/>
</dbReference>
<evidence type="ECO:0000259" key="7">
    <source>
        <dbReference type="PROSITE" id="PS01178"/>
    </source>
</evidence>
<dbReference type="SMART" id="SM01359">
    <property type="entry name" value="A2M_N_2"/>
    <property type="match status" value="1"/>
</dbReference>
<dbReference type="Gene3D" id="2.20.130.20">
    <property type="match status" value="1"/>
</dbReference>
<dbReference type="Gene3D" id="6.20.50.160">
    <property type="match status" value="1"/>
</dbReference>
<dbReference type="Pfam" id="PF01835">
    <property type="entry name" value="MG2"/>
    <property type="match status" value="1"/>
</dbReference>
<dbReference type="CDD" id="cd03574">
    <property type="entry name" value="NTR_complement_C345C"/>
    <property type="match status" value="1"/>
</dbReference>
<evidence type="ECO:0000256" key="4">
    <source>
        <dbReference type="ARBA" id="ARBA00023157"/>
    </source>
</evidence>
<dbReference type="PANTHER" id="PTHR11412">
    <property type="entry name" value="MACROGLOBULIN / COMPLEMENT"/>
    <property type="match status" value="1"/>
</dbReference>
<dbReference type="Pfam" id="PF01759">
    <property type="entry name" value="NTR"/>
    <property type="match status" value="1"/>
</dbReference>
<feature type="chain" id="PRO_5004324145" evidence="6">
    <location>
        <begin position="18"/>
        <end position="1732"/>
    </location>
</feature>
<protein>
    <submittedName>
        <fullName evidence="9">Complement component C3</fullName>
    </submittedName>
</protein>
<dbReference type="Pfam" id="PF17791">
    <property type="entry name" value="MG3"/>
    <property type="match status" value="1"/>
</dbReference>
<dbReference type="InterPro" id="IPR008930">
    <property type="entry name" value="Terpenoid_cyclase/PrenylTrfase"/>
</dbReference>
<feature type="region of interest" description="Disordered" evidence="5">
    <location>
        <begin position="937"/>
        <end position="956"/>
    </location>
</feature>
<dbReference type="PROSITE" id="PS01178">
    <property type="entry name" value="ANAPHYLATOXIN_2"/>
    <property type="match status" value="1"/>
</dbReference>
<dbReference type="Gene3D" id="2.60.40.690">
    <property type="entry name" value="Alpha-macroglobulin, receptor-binding domain"/>
    <property type="match status" value="1"/>
</dbReference>
<evidence type="ECO:0000256" key="1">
    <source>
        <dbReference type="ARBA" id="ARBA00004613"/>
    </source>
</evidence>
<dbReference type="PROSITE" id="PS01177">
    <property type="entry name" value="ANAPHYLATOXIN_1"/>
    <property type="match status" value="1"/>
</dbReference>
<dbReference type="InterPro" id="IPR019742">
    <property type="entry name" value="MacrogloblnA2_CS"/>
</dbReference>